<gene>
    <name evidence="1" type="ORF">PECUL_23A047962</name>
</gene>
<proteinExistence type="predicted"/>
<keyword evidence="2" id="KW-1185">Reference proteome</keyword>
<evidence type="ECO:0000313" key="1">
    <source>
        <dbReference type="EMBL" id="CAH2283820.1"/>
    </source>
</evidence>
<organism evidence="1 2">
    <name type="scientific">Pelobates cultripes</name>
    <name type="common">Western spadefoot toad</name>
    <dbReference type="NCBI Taxonomy" id="61616"/>
    <lineage>
        <taxon>Eukaryota</taxon>
        <taxon>Metazoa</taxon>
        <taxon>Chordata</taxon>
        <taxon>Craniata</taxon>
        <taxon>Vertebrata</taxon>
        <taxon>Euteleostomi</taxon>
        <taxon>Amphibia</taxon>
        <taxon>Batrachia</taxon>
        <taxon>Anura</taxon>
        <taxon>Pelobatoidea</taxon>
        <taxon>Pelobatidae</taxon>
        <taxon>Pelobates</taxon>
    </lineage>
</organism>
<evidence type="ECO:0000313" key="2">
    <source>
        <dbReference type="Proteomes" id="UP001295444"/>
    </source>
</evidence>
<dbReference type="AlphaFoldDB" id="A0AAD1RZN3"/>
<sequence length="171" mass="19850">MTWSDHNPIRIWLKSPLFRSRQVSWCLNESILSDPVLVAAIRQTIQDYFTTNETEHTCWEAHKAVLPGHFIALCSERKKAHAKADLYNIRQGTQDTETPRRSEAIQVYLTTSGLRQLGDSDRETLDAPSPRNNCHSLSRRRRRASYLDQTVCHYYIIRPFCRTSSRSCTQP</sequence>
<name>A0AAD1RZN3_PELCU</name>
<dbReference type="Proteomes" id="UP001295444">
    <property type="component" value="Chromosome 04"/>
</dbReference>
<protein>
    <submittedName>
        <fullName evidence="1">Uncharacterized protein</fullName>
    </submittedName>
</protein>
<reference evidence="1" key="1">
    <citation type="submission" date="2022-03" db="EMBL/GenBank/DDBJ databases">
        <authorList>
            <person name="Alioto T."/>
            <person name="Alioto T."/>
            <person name="Gomez Garrido J."/>
        </authorList>
    </citation>
    <scope>NUCLEOTIDE SEQUENCE</scope>
</reference>
<accession>A0AAD1RZN3</accession>
<dbReference type="EMBL" id="OW240915">
    <property type="protein sequence ID" value="CAH2283820.1"/>
    <property type="molecule type" value="Genomic_DNA"/>
</dbReference>